<proteinExistence type="predicted"/>
<sequence>MLSSLFRHFPQLITWSHHLLKHPINPAVDNAICRIVQSIGYAIDPYLDGPTFLDNDAVTLDEKHPPHHLVNIYGWLLDNVRITPRWPYQPEDLMVSEKFGCRTIWRRVLTLATLQVLNSFLVRSLCLLIRTQVLYMRRSTCAETSTIDPIYDLYL</sequence>
<evidence type="ECO:0000313" key="1">
    <source>
        <dbReference type="EMBL" id="KAI0083326.1"/>
    </source>
</evidence>
<keyword evidence="2" id="KW-1185">Reference proteome</keyword>
<comment type="caution">
    <text evidence="1">The sequence shown here is derived from an EMBL/GenBank/DDBJ whole genome shotgun (WGS) entry which is preliminary data.</text>
</comment>
<dbReference type="Proteomes" id="UP001055072">
    <property type="component" value="Unassembled WGS sequence"/>
</dbReference>
<dbReference type="EMBL" id="MU274972">
    <property type="protein sequence ID" value="KAI0083326.1"/>
    <property type="molecule type" value="Genomic_DNA"/>
</dbReference>
<evidence type="ECO:0000313" key="2">
    <source>
        <dbReference type="Proteomes" id="UP001055072"/>
    </source>
</evidence>
<accession>A0ACB8TMW0</accession>
<reference evidence="1" key="1">
    <citation type="journal article" date="2021" name="Environ. Microbiol.">
        <title>Gene family expansions and transcriptome signatures uncover fungal adaptations to wood decay.</title>
        <authorList>
            <person name="Hage H."/>
            <person name="Miyauchi S."/>
            <person name="Viragh M."/>
            <person name="Drula E."/>
            <person name="Min B."/>
            <person name="Chaduli D."/>
            <person name="Navarro D."/>
            <person name="Favel A."/>
            <person name="Norest M."/>
            <person name="Lesage-Meessen L."/>
            <person name="Balint B."/>
            <person name="Merenyi Z."/>
            <person name="de Eugenio L."/>
            <person name="Morin E."/>
            <person name="Martinez A.T."/>
            <person name="Baldrian P."/>
            <person name="Stursova M."/>
            <person name="Martinez M.J."/>
            <person name="Novotny C."/>
            <person name="Magnuson J.K."/>
            <person name="Spatafora J.W."/>
            <person name="Maurice S."/>
            <person name="Pangilinan J."/>
            <person name="Andreopoulos W."/>
            <person name="LaButti K."/>
            <person name="Hundley H."/>
            <person name="Na H."/>
            <person name="Kuo A."/>
            <person name="Barry K."/>
            <person name="Lipzen A."/>
            <person name="Henrissat B."/>
            <person name="Riley R."/>
            <person name="Ahrendt S."/>
            <person name="Nagy L.G."/>
            <person name="Grigoriev I.V."/>
            <person name="Martin F."/>
            <person name="Rosso M.N."/>
        </authorList>
    </citation>
    <scope>NUCLEOTIDE SEQUENCE</scope>
    <source>
        <strain evidence="1">CBS 384.51</strain>
    </source>
</reference>
<organism evidence="1 2">
    <name type="scientific">Irpex rosettiformis</name>
    <dbReference type="NCBI Taxonomy" id="378272"/>
    <lineage>
        <taxon>Eukaryota</taxon>
        <taxon>Fungi</taxon>
        <taxon>Dikarya</taxon>
        <taxon>Basidiomycota</taxon>
        <taxon>Agaricomycotina</taxon>
        <taxon>Agaricomycetes</taxon>
        <taxon>Polyporales</taxon>
        <taxon>Irpicaceae</taxon>
        <taxon>Irpex</taxon>
    </lineage>
</organism>
<protein>
    <submittedName>
        <fullName evidence="1">Uncharacterized protein</fullName>
    </submittedName>
</protein>
<gene>
    <name evidence="1" type="ORF">BDY19DRAFT_979020</name>
</gene>
<name>A0ACB8TMW0_9APHY</name>